<sequence length="152" mass="16857">MTHICKRILGLDVGDKRIGIAVSDEMGITAQVVGTLVRSQTTVDCGRIMKIAQEKGAELIVAGLPKKLNGSSSPQTKKVEAFLAELRKHSHIPIETWDERLTTTSAEAILIEADLRRKLRRDIIDSIAAQIMLQHYLDCNPVGESERDRGRK</sequence>
<dbReference type="HAMAP" id="MF_00651">
    <property type="entry name" value="Nuclease_YqgF"/>
    <property type="match status" value="1"/>
</dbReference>
<dbReference type="CDD" id="cd16964">
    <property type="entry name" value="YqgF"/>
    <property type="match status" value="1"/>
</dbReference>
<evidence type="ECO:0000259" key="6">
    <source>
        <dbReference type="SMART" id="SM00732"/>
    </source>
</evidence>
<dbReference type="PANTHER" id="PTHR33317:SF4">
    <property type="entry name" value="POLYNUCLEOTIDYL TRANSFERASE, RIBONUCLEASE H-LIKE SUPERFAMILY PROTEIN"/>
    <property type="match status" value="1"/>
</dbReference>
<dbReference type="NCBIfam" id="TIGR00250">
    <property type="entry name" value="RNAse_H_YqgF"/>
    <property type="match status" value="1"/>
</dbReference>
<evidence type="ECO:0000256" key="4">
    <source>
        <dbReference type="ARBA" id="ARBA00022801"/>
    </source>
</evidence>
<evidence type="ECO:0000313" key="7">
    <source>
        <dbReference type="EMBL" id="RJP70003.1"/>
    </source>
</evidence>
<evidence type="ECO:0000256" key="2">
    <source>
        <dbReference type="ARBA" id="ARBA00022517"/>
    </source>
</evidence>
<comment type="similarity">
    <text evidence="5">Belongs to the YqgF HJR family.</text>
</comment>
<name>A0A419EY31_9BACT</name>
<dbReference type="EC" id="3.1.-.-" evidence="5"/>
<keyword evidence="2 5" id="KW-0690">Ribosome biogenesis</keyword>
<dbReference type="InterPro" id="IPR037027">
    <property type="entry name" value="YqgF/RNaseH-like_dom_sf"/>
</dbReference>
<dbReference type="Proteomes" id="UP000285961">
    <property type="component" value="Unassembled WGS sequence"/>
</dbReference>
<keyword evidence="1 5" id="KW-0963">Cytoplasm</keyword>
<keyword evidence="4 5" id="KW-0378">Hydrolase</keyword>
<keyword evidence="3 5" id="KW-0540">Nuclease</keyword>
<dbReference type="PANTHER" id="PTHR33317">
    <property type="entry name" value="POLYNUCLEOTIDYL TRANSFERASE, RIBONUCLEASE H-LIKE SUPERFAMILY PROTEIN"/>
    <property type="match status" value="1"/>
</dbReference>
<dbReference type="SUPFAM" id="SSF53098">
    <property type="entry name" value="Ribonuclease H-like"/>
    <property type="match status" value="1"/>
</dbReference>
<dbReference type="InterPro" id="IPR006641">
    <property type="entry name" value="YqgF/RNaseH-like_dom"/>
</dbReference>
<dbReference type="GO" id="GO:0016788">
    <property type="term" value="F:hydrolase activity, acting on ester bonds"/>
    <property type="evidence" value="ECO:0007669"/>
    <property type="project" value="UniProtKB-UniRule"/>
</dbReference>
<evidence type="ECO:0000256" key="1">
    <source>
        <dbReference type="ARBA" id="ARBA00022490"/>
    </source>
</evidence>
<evidence type="ECO:0000256" key="5">
    <source>
        <dbReference type="HAMAP-Rule" id="MF_00651"/>
    </source>
</evidence>
<organism evidence="7 8">
    <name type="scientific">Candidatus Abyssobacteria bacterium SURF_17</name>
    <dbReference type="NCBI Taxonomy" id="2093361"/>
    <lineage>
        <taxon>Bacteria</taxon>
        <taxon>Pseudomonadati</taxon>
        <taxon>Candidatus Hydrogenedentota</taxon>
        <taxon>Candidatus Abyssobacteria</taxon>
    </lineage>
</organism>
<evidence type="ECO:0000256" key="3">
    <source>
        <dbReference type="ARBA" id="ARBA00022722"/>
    </source>
</evidence>
<comment type="subcellular location">
    <subcellularLocation>
        <location evidence="5">Cytoplasm</location>
    </subcellularLocation>
</comment>
<comment type="function">
    <text evidence="5">Could be a nuclease involved in processing of the 5'-end of pre-16S rRNA.</text>
</comment>
<dbReference type="SMART" id="SM00732">
    <property type="entry name" value="YqgFc"/>
    <property type="match status" value="1"/>
</dbReference>
<proteinExistence type="inferred from homology"/>
<dbReference type="Gene3D" id="3.30.420.140">
    <property type="entry name" value="YqgF/RNase H-like domain"/>
    <property type="match status" value="1"/>
</dbReference>
<dbReference type="InterPro" id="IPR005227">
    <property type="entry name" value="YqgF"/>
</dbReference>
<feature type="domain" description="YqgF/RNase H-like" evidence="6">
    <location>
        <begin position="6"/>
        <end position="106"/>
    </location>
</feature>
<evidence type="ECO:0000313" key="8">
    <source>
        <dbReference type="Proteomes" id="UP000285961"/>
    </source>
</evidence>
<dbReference type="InterPro" id="IPR012337">
    <property type="entry name" value="RNaseH-like_sf"/>
</dbReference>
<reference evidence="7 8" key="1">
    <citation type="journal article" date="2017" name="ISME J.">
        <title>Energy and carbon metabolisms in a deep terrestrial subsurface fluid microbial community.</title>
        <authorList>
            <person name="Momper L."/>
            <person name="Jungbluth S.P."/>
            <person name="Lee M.D."/>
            <person name="Amend J.P."/>
        </authorList>
    </citation>
    <scope>NUCLEOTIDE SEQUENCE [LARGE SCALE GENOMIC DNA]</scope>
    <source>
        <strain evidence="7">SURF_17</strain>
    </source>
</reference>
<accession>A0A419EY31</accession>
<dbReference type="GO" id="GO:0004518">
    <property type="term" value="F:nuclease activity"/>
    <property type="evidence" value="ECO:0007669"/>
    <property type="project" value="UniProtKB-KW"/>
</dbReference>
<dbReference type="GO" id="GO:0005829">
    <property type="term" value="C:cytosol"/>
    <property type="evidence" value="ECO:0007669"/>
    <property type="project" value="TreeGrafter"/>
</dbReference>
<dbReference type="AlphaFoldDB" id="A0A419EY31"/>
<protein>
    <recommendedName>
        <fullName evidence="5">Putative pre-16S rRNA nuclease</fullName>
        <ecNumber evidence="5">3.1.-.-</ecNumber>
    </recommendedName>
</protein>
<dbReference type="GO" id="GO:0000967">
    <property type="term" value="P:rRNA 5'-end processing"/>
    <property type="evidence" value="ECO:0007669"/>
    <property type="project" value="UniProtKB-UniRule"/>
</dbReference>
<dbReference type="EMBL" id="QZKI01000076">
    <property type="protein sequence ID" value="RJP70003.1"/>
    <property type="molecule type" value="Genomic_DNA"/>
</dbReference>
<comment type="caution">
    <text evidence="7">The sequence shown here is derived from an EMBL/GenBank/DDBJ whole genome shotgun (WGS) entry which is preliminary data.</text>
</comment>
<gene>
    <name evidence="7" type="primary">ruvX</name>
    <name evidence="7" type="ORF">C4532_09970</name>
</gene>
<dbReference type="Pfam" id="PF03652">
    <property type="entry name" value="RuvX"/>
    <property type="match status" value="1"/>
</dbReference>